<dbReference type="RefSeq" id="WP_349173498.1">
    <property type="nucleotide sequence ID" value="NZ_JBBMEU010000027.1"/>
</dbReference>
<dbReference type="EMBL" id="JBBMEU010000027">
    <property type="protein sequence ID" value="MEQ2422266.1"/>
    <property type="molecule type" value="Genomic_DNA"/>
</dbReference>
<comment type="caution">
    <text evidence="1">The sequence shown here is derived from an EMBL/GenBank/DDBJ whole genome shotgun (WGS) entry which is preliminary data.</text>
</comment>
<sequence>METNDRIEQVKGLLHRYHRTAVYIKNLKEEIADKKAQMEAMPAPKVPGYSPTPGGGANNLSPEKRAYFANERALERITELQCRINDLEPILLRVDRTLDALTVTDRNIIVSRCINHYPWNMTARTAHCSPSYCRRRIDRILSLMADMMLGPGDIPIPMELFTQDTQ</sequence>
<accession>A0ABV1CXP2</accession>
<evidence type="ECO:0000313" key="1">
    <source>
        <dbReference type="EMBL" id="MEQ2422266.1"/>
    </source>
</evidence>
<gene>
    <name evidence="1" type="ORF">WMO23_05910</name>
</gene>
<evidence type="ECO:0000313" key="2">
    <source>
        <dbReference type="Proteomes" id="UP001433088"/>
    </source>
</evidence>
<reference evidence="1 2" key="1">
    <citation type="submission" date="2024-03" db="EMBL/GenBank/DDBJ databases">
        <title>Human intestinal bacterial collection.</title>
        <authorList>
            <person name="Pauvert C."/>
            <person name="Hitch T.C.A."/>
            <person name="Clavel T."/>
        </authorList>
    </citation>
    <scope>NUCLEOTIDE SEQUENCE [LARGE SCALE GENOMIC DNA]</scope>
    <source>
        <strain evidence="1 2">CLA-AA-H81</strain>
    </source>
</reference>
<proteinExistence type="predicted"/>
<name>A0ABV1CXP2_9FIRM</name>
<dbReference type="Proteomes" id="UP001433088">
    <property type="component" value="Unassembled WGS sequence"/>
</dbReference>
<keyword evidence="2" id="KW-1185">Reference proteome</keyword>
<protein>
    <submittedName>
        <fullName evidence="1">RNA polymerase subunit sigma-70</fullName>
    </submittedName>
</protein>
<organism evidence="1 2">
    <name type="scientific">Megasphaera intestinihominis</name>
    <dbReference type="NCBI Taxonomy" id="3133159"/>
    <lineage>
        <taxon>Bacteria</taxon>
        <taxon>Bacillati</taxon>
        <taxon>Bacillota</taxon>
        <taxon>Negativicutes</taxon>
        <taxon>Veillonellales</taxon>
        <taxon>Veillonellaceae</taxon>
        <taxon>Megasphaera</taxon>
    </lineage>
</organism>